<dbReference type="InterPro" id="IPR014710">
    <property type="entry name" value="RmlC-like_jellyroll"/>
</dbReference>
<evidence type="ECO:0000313" key="3">
    <source>
        <dbReference type="Proteomes" id="UP000427842"/>
    </source>
</evidence>
<evidence type="ECO:0000259" key="1">
    <source>
        <dbReference type="Pfam" id="PF12973"/>
    </source>
</evidence>
<accession>A0ABQ6VTE4</accession>
<evidence type="ECO:0000313" key="2">
    <source>
        <dbReference type="EMBL" id="KAB8122920.1"/>
    </source>
</evidence>
<dbReference type="Proteomes" id="UP000427842">
    <property type="component" value="Unassembled WGS sequence"/>
</dbReference>
<name>A0ABQ6VTE4_9PROT</name>
<protein>
    <submittedName>
        <fullName evidence="2">Allophanate hydrolase</fullName>
    </submittedName>
</protein>
<sequence>MIMSPALFLGLLDGDLSGLVFSPFRPGVEICRLADNAAEETTLALLRYEAGASVPRHMHPDTETIIVLTGAQSDEHGTYRAGDVVVNTPGSAHRVWSDDGCLVLISWGKPVRILDDESPGGKCMGATGNG</sequence>
<dbReference type="SUPFAM" id="SSF51182">
    <property type="entry name" value="RmlC-like cupins"/>
    <property type="match status" value="1"/>
</dbReference>
<dbReference type="InterPro" id="IPR011051">
    <property type="entry name" value="RmlC_Cupin_sf"/>
</dbReference>
<proteinExistence type="predicted"/>
<keyword evidence="3" id="KW-1185">Reference proteome</keyword>
<feature type="domain" description="ChrR-like cupin" evidence="1">
    <location>
        <begin position="20"/>
        <end position="107"/>
    </location>
</feature>
<comment type="caution">
    <text evidence="2">The sequence shown here is derived from an EMBL/GenBank/DDBJ whole genome shotgun (WGS) entry which is preliminary data.</text>
</comment>
<dbReference type="Gene3D" id="2.60.120.10">
    <property type="entry name" value="Jelly Rolls"/>
    <property type="match status" value="1"/>
</dbReference>
<dbReference type="EMBL" id="QYAZ01000001">
    <property type="protein sequence ID" value="KAB8122920.1"/>
    <property type="molecule type" value="Genomic_DNA"/>
</dbReference>
<organism evidence="2 3">
    <name type="scientific">Komagataeibacter medellinensis</name>
    <dbReference type="NCBI Taxonomy" id="1177712"/>
    <lineage>
        <taxon>Bacteria</taxon>
        <taxon>Pseudomonadati</taxon>
        <taxon>Pseudomonadota</taxon>
        <taxon>Alphaproteobacteria</taxon>
        <taxon>Acetobacterales</taxon>
        <taxon>Acetobacteraceae</taxon>
        <taxon>Komagataeibacter</taxon>
    </lineage>
</organism>
<gene>
    <name evidence="2" type="ORF">D3W54_00195</name>
</gene>
<dbReference type="InterPro" id="IPR025979">
    <property type="entry name" value="ChrR-like_cupin_dom"/>
</dbReference>
<dbReference type="GO" id="GO:0016787">
    <property type="term" value="F:hydrolase activity"/>
    <property type="evidence" value="ECO:0007669"/>
    <property type="project" value="UniProtKB-KW"/>
</dbReference>
<dbReference type="RefSeq" id="WP_153467255.1">
    <property type="nucleotide sequence ID" value="NZ_QYAZ01000001.1"/>
</dbReference>
<dbReference type="Pfam" id="PF12973">
    <property type="entry name" value="Cupin_7"/>
    <property type="match status" value="1"/>
</dbReference>
<reference evidence="2 3" key="1">
    <citation type="submission" date="2018-09" db="EMBL/GenBank/DDBJ databases">
        <title>Genome sequence and characterization of the bcs clusters for the production of nanocellulose from the low pH resistant strain Komagataeibacter medellinensis ID13488.</title>
        <authorList>
            <person name="Hernandez-Arriaga A.M."/>
            <person name="Del Cerro C."/>
            <person name="Urbina L."/>
            <person name="Eceiza A."/>
            <person name="Retegi A."/>
            <person name="Prieto M.A."/>
        </authorList>
    </citation>
    <scope>NUCLEOTIDE SEQUENCE [LARGE SCALE GENOMIC DNA]</scope>
    <source>
        <strain evidence="2 3">ID13488</strain>
    </source>
</reference>
<keyword evidence="2" id="KW-0378">Hydrolase</keyword>